<comment type="caution">
    <text evidence="1">The sequence shown here is derived from an EMBL/GenBank/DDBJ whole genome shotgun (WGS) entry which is preliminary data.</text>
</comment>
<keyword evidence="2" id="KW-1185">Reference proteome</keyword>
<organism evidence="1 2">
    <name type="scientific">Methylobacterium longum</name>
    <dbReference type="NCBI Taxonomy" id="767694"/>
    <lineage>
        <taxon>Bacteria</taxon>
        <taxon>Pseudomonadati</taxon>
        <taxon>Pseudomonadota</taxon>
        <taxon>Alphaproteobacteria</taxon>
        <taxon>Hyphomicrobiales</taxon>
        <taxon>Methylobacteriaceae</taxon>
        <taxon>Methylobacterium</taxon>
    </lineage>
</organism>
<reference evidence="2" key="1">
    <citation type="journal article" date="2019" name="Int. J. Syst. Evol. Microbiol.">
        <title>The Global Catalogue of Microorganisms (GCM) 10K type strain sequencing project: providing services to taxonomists for standard genome sequencing and annotation.</title>
        <authorList>
            <consortium name="The Broad Institute Genomics Platform"/>
            <consortium name="The Broad Institute Genome Sequencing Center for Infectious Disease"/>
            <person name="Wu L."/>
            <person name="Ma J."/>
        </authorList>
    </citation>
    <scope>NUCLEOTIDE SEQUENCE [LARGE SCALE GENOMIC DNA]</scope>
    <source>
        <strain evidence="2">CECT 7806</strain>
    </source>
</reference>
<dbReference type="EMBL" id="JAUFPT010000064">
    <property type="protein sequence ID" value="MDN3572995.1"/>
    <property type="molecule type" value="Genomic_DNA"/>
</dbReference>
<accession>A0ABT8ATR9</accession>
<dbReference type="Proteomes" id="UP001244297">
    <property type="component" value="Unassembled WGS sequence"/>
</dbReference>
<protein>
    <submittedName>
        <fullName evidence="1">Uncharacterized protein</fullName>
    </submittedName>
</protein>
<proteinExistence type="predicted"/>
<name>A0ABT8ATR9_9HYPH</name>
<sequence length="96" mass="10410">MLRTVSLALITLTVSAAWGEELPRYDVEAMCRAAPTLQGDAAGATDRNCVRDEMQARTQLGPLWAGFDAQRRDACVRVARIGGPPSYVALLTCLQM</sequence>
<evidence type="ECO:0000313" key="2">
    <source>
        <dbReference type="Proteomes" id="UP001244297"/>
    </source>
</evidence>
<gene>
    <name evidence="1" type="ORF">QWZ18_20485</name>
</gene>
<evidence type="ECO:0000313" key="1">
    <source>
        <dbReference type="EMBL" id="MDN3572995.1"/>
    </source>
</evidence>
<dbReference type="RefSeq" id="WP_238292459.1">
    <property type="nucleotide sequence ID" value="NZ_BPQS01000055.1"/>
</dbReference>